<dbReference type="Gene3D" id="3.30.70.330">
    <property type="match status" value="1"/>
</dbReference>
<reference evidence="5" key="1">
    <citation type="submission" date="2023-11" db="UniProtKB">
        <authorList>
            <consortium name="WormBaseParasite"/>
        </authorList>
    </citation>
    <scope>IDENTIFICATION</scope>
</reference>
<dbReference type="GO" id="GO:0005634">
    <property type="term" value="C:nucleus"/>
    <property type="evidence" value="ECO:0007669"/>
    <property type="project" value="InterPro"/>
</dbReference>
<sequence>MCLSRSSSRICCDFRLRSLLSIGVILLKANGRDYRNGSRHAEHAYENSVSRKRYRDVPFQSRMPFENDLKDREYDYYNPNKEYVSPSKELRRSKHDVEKFRQDPRYSRDSNTSPVPKKRSKMDSRVESSPPKPSRVLGAFGLSMRTEERHLYDIMKKYGEIEEIKLVQDNLSGRSRGFAFIYFRSIECARSARAACARGLELHDRIVRIDYSYTERPHNPTPGIYMGKEKRLNHGESGRRSNFAEHQRSTYGDRNSRPRPSQRISRRPTGERPDRYHQSPEENSRPRNSLAYNSNSRSRIVRTNNGVQQSRSRQPRSDVMRNAYNMRRQSKNEYSSMNYSSTTH</sequence>
<name>A0AA85ALA6_9TREM</name>
<feature type="compositionally biased region" description="Polar residues" evidence="2">
    <location>
        <begin position="286"/>
        <end position="312"/>
    </location>
</feature>
<proteinExistence type="predicted"/>
<evidence type="ECO:0000313" key="5">
    <source>
        <dbReference type="WBParaSite" id="SMRG1_90320.1"/>
    </source>
</evidence>
<evidence type="ECO:0000256" key="2">
    <source>
        <dbReference type="SAM" id="MobiDB-lite"/>
    </source>
</evidence>
<dbReference type="WBParaSite" id="SMRG1_90320.1">
    <property type="protein sequence ID" value="SMRG1_90320.1"/>
    <property type="gene ID" value="SMRG1_90320"/>
</dbReference>
<keyword evidence="1" id="KW-0694">RNA-binding</keyword>
<dbReference type="GO" id="GO:0006397">
    <property type="term" value="P:mRNA processing"/>
    <property type="evidence" value="ECO:0007669"/>
    <property type="project" value="InterPro"/>
</dbReference>
<dbReference type="PROSITE" id="PS50102">
    <property type="entry name" value="RRM"/>
    <property type="match status" value="1"/>
</dbReference>
<accession>A0AA85ALA6</accession>
<dbReference type="GO" id="GO:0003723">
    <property type="term" value="F:RNA binding"/>
    <property type="evidence" value="ECO:0007669"/>
    <property type="project" value="UniProtKB-UniRule"/>
</dbReference>
<dbReference type="InterPro" id="IPR012677">
    <property type="entry name" value="Nucleotide-bd_a/b_plait_sf"/>
</dbReference>
<dbReference type="Pfam" id="PF00076">
    <property type="entry name" value="RRM_1"/>
    <property type="match status" value="1"/>
</dbReference>
<feature type="compositionally biased region" description="Polar residues" evidence="2">
    <location>
        <begin position="332"/>
        <end position="344"/>
    </location>
</feature>
<evidence type="ECO:0000313" key="4">
    <source>
        <dbReference type="Proteomes" id="UP000050790"/>
    </source>
</evidence>
<evidence type="ECO:0000256" key="1">
    <source>
        <dbReference type="PROSITE-ProRule" id="PRU00176"/>
    </source>
</evidence>
<feature type="compositionally biased region" description="Basic and acidic residues" evidence="2">
    <location>
        <begin position="227"/>
        <end position="248"/>
    </location>
</feature>
<feature type="region of interest" description="Disordered" evidence="2">
    <location>
        <begin position="214"/>
        <end position="344"/>
    </location>
</feature>
<feature type="region of interest" description="Disordered" evidence="2">
    <location>
        <begin position="77"/>
        <end position="136"/>
    </location>
</feature>
<dbReference type="InterPro" id="IPR000504">
    <property type="entry name" value="RRM_dom"/>
</dbReference>
<dbReference type="AlphaFoldDB" id="A0AA85ALA6"/>
<dbReference type="Proteomes" id="UP000050790">
    <property type="component" value="Unassembled WGS sequence"/>
</dbReference>
<feature type="domain" description="RRM" evidence="3">
    <location>
        <begin position="135"/>
        <end position="214"/>
    </location>
</feature>
<dbReference type="SUPFAM" id="SSF54928">
    <property type="entry name" value="RNA-binding domain, RBD"/>
    <property type="match status" value="1"/>
</dbReference>
<dbReference type="InterPro" id="IPR006509">
    <property type="entry name" value="RBM39_SF"/>
</dbReference>
<evidence type="ECO:0000259" key="3">
    <source>
        <dbReference type="PROSITE" id="PS50102"/>
    </source>
</evidence>
<feature type="compositionally biased region" description="Basic and acidic residues" evidence="2">
    <location>
        <begin position="95"/>
        <end position="108"/>
    </location>
</feature>
<dbReference type="SMART" id="SM00360">
    <property type="entry name" value="RRM"/>
    <property type="match status" value="1"/>
</dbReference>
<organism evidence="4 5">
    <name type="scientific">Schistosoma margrebowiei</name>
    <dbReference type="NCBI Taxonomy" id="48269"/>
    <lineage>
        <taxon>Eukaryota</taxon>
        <taxon>Metazoa</taxon>
        <taxon>Spiralia</taxon>
        <taxon>Lophotrochozoa</taxon>
        <taxon>Platyhelminthes</taxon>
        <taxon>Trematoda</taxon>
        <taxon>Digenea</taxon>
        <taxon>Strigeidida</taxon>
        <taxon>Schistosomatoidea</taxon>
        <taxon>Schistosomatidae</taxon>
        <taxon>Schistosoma</taxon>
    </lineage>
</organism>
<feature type="compositionally biased region" description="Basic and acidic residues" evidence="2">
    <location>
        <begin position="268"/>
        <end position="285"/>
    </location>
</feature>
<dbReference type="PANTHER" id="PTHR48036">
    <property type="entry name" value="SPLICING FACTOR (PAD-1), PUTATIVE (AFU_ORTHOLOGUE AFUA_1G15810)-RELATED"/>
    <property type="match status" value="1"/>
</dbReference>
<dbReference type="InterPro" id="IPR035979">
    <property type="entry name" value="RBD_domain_sf"/>
</dbReference>
<protein>
    <submittedName>
        <fullName evidence="5">RRM domain-containing protein</fullName>
    </submittedName>
</protein>